<dbReference type="InterPro" id="IPR028081">
    <property type="entry name" value="Leu-bd"/>
</dbReference>
<dbReference type="PANTHER" id="PTHR30483:SF6">
    <property type="entry name" value="PERIPLASMIC BINDING PROTEIN OF ABC TRANSPORTER FOR NATURAL AMINO ACIDS"/>
    <property type="match status" value="1"/>
</dbReference>
<dbReference type="Gene3D" id="3.40.50.2300">
    <property type="match status" value="2"/>
</dbReference>
<evidence type="ECO:0000313" key="3">
    <source>
        <dbReference type="EMBL" id="MPN35958.1"/>
    </source>
</evidence>
<dbReference type="InterPro" id="IPR051010">
    <property type="entry name" value="BCAA_transport"/>
</dbReference>
<feature type="domain" description="Leucine-binding protein" evidence="2">
    <location>
        <begin position="6"/>
        <end position="131"/>
    </location>
</feature>
<keyword evidence="1" id="KW-0732">Signal</keyword>
<name>A0A645HAA5_9ZZZZ</name>
<sequence>MGLTCKIMAGDTWENGTIIDNAGADAEGVCLSTFFDDAAPGTEEAKSFVKGFKQYLVDNKQPETIPAVSALGYDAYLALYKAIQAADSTDPVAIRDALKTLSYDGVTGTISFNENGDANKDTAFIKEIKDGQFKFIKTVTVG</sequence>
<dbReference type="AlphaFoldDB" id="A0A645HAA5"/>
<protein>
    <recommendedName>
        <fullName evidence="2">Leucine-binding protein domain-containing protein</fullName>
    </recommendedName>
</protein>
<dbReference type="InterPro" id="IPR028082">
    <property type="entry name" value="Peripla_BP_I"/>
</dbReference>
<evidence type="ECO:0000259" key="2">
    <source>
        <dbReference type="Pfam" id="PF13458"/>
    </source>
</evidence>
<proteinExistence type="predicted"/>
<evidence type="ECO:0000256" key="1">
    <source>
        <dbReference type="ARBA" id="ARBA00022729"/>
    </source>
</evidence>
<dbReference type="PANTHER" id="PTHR30483">
    <property type="entry name" value="LEUCINE-SPECIFIC-BINDING PROTEIN"/>
    <property type="match status" value="1"/>
</dbReference>
<accession>A0A645HAA5</accession>
<organism evidence="3">
    <name type="scientific">bioreactor metagenome</name>
    <dbReference type="NCBI Taxonomy" id="1076179"/>
    <lineage>
        <taxon>unclassified sequences</taxon>
        <taxon>metagenomes</taxon>
        <taxon>ecological metagenomes</taxon>
    </lineage>
</organism>
<dbReference type="SUPFAM" id="SSF53822">
    <property type="entry name" value="Periplasmic binding protein-like I"/>
    <property type="match status" value="1"/>
</dbReference>
<comment type="caution">
    <text evidence="3">The sequence shown here is derived from an EMBL/GenBank/DDBJ whole genome shotgun (WGS) entry which is preliminary data.</text>
</comment>
<gene>
    <name evidence="3" type="ORF">SDC9_183463</name>
</gene>
<dbReference type="Pfam" id="PF13458">
    <property type="entry name" value="Peripla_BP_6"/>
    <property type="match status" value="1"/>
</dbReference>
<dbReference type="EMBL" id="VSSQ01089845">
    <property type="protein sequence ID" value="MPN35958.1"/>
    <property type="molecule type" value="Genomic_DNA"/>
</dbReference>
<reference evidence="3" key="1">
    <citation type="submission" date="2019-08" db="EMBL/GenBank/DDBJ databases">
        <authorList>
            <person name="Kucharzyk K."/>
            <person name="Murdoch R.W."/>
            <person name="Higgins S."/>
            <person name="Loffler F."/>
        </authorList>
    </citation>
    <scope>NUCLEOTIDE SEQUENCE</scope>
</reference>